<sequence length="337" mass="38110">MTDINAPVETFASGRYSKRKRTQVTYHLDDLDYSESESDFDTPQAKKRTTKASSRPLPKRKIFPFMELPAEIRNMIYEYTLTDPAGINLVGTFKHKRRTVERISSKCQASISHDGPWSGALPINDNIRSQHEQPAALVPSLLAVSKQVHQECIDILYGKNEFVFTNSFALYSFLINLGPRGAKHLKTLRIRGWLYGRAMKGYNHSCFAALVWATNITAFHIDASIGWYRASKYGAEQLYRDAFPWMEAVGLAQGKVDAVVDIIKFSEDHFDVLQSSYRHSSSAMSNEQKHQEFRTALRKSLGAQQKRIMAPAVKKIKAVKKSGDRRAITNDMGQLVG</sequence>
<organism evidence="1 2">
    <name type="scientific">Alternaria gaisen</name>
    <dbReference type="NCBI Taxonomy" id="167740"/>
    <lineage>
        <taxon>Eukaryota</taxon>
        <taxon>Fungi</taxon>
        <taxon>Dikarya</taxon>
        <taxon>Ascomycota</taxon>
        <taxon>Pezizomycotina</taxon>
        <taxon>Dothideomycetes</taxon>
        <taxon>Pleosporomycetidae</taxon>
        <taxon>Pleosporales</taxon>
        <taxon>Pleosporineae</taxon>
        <taxon>Pleosporaceae</taxon>
        <taxon>Alternaria</taxon>
        <taxon>Alternaria sect. Alternaria</taxon>
    </lineage>
</organism>
<keyword evidence="2" id="KW-1185">Reference proteome</keyword>
<accession>A0ACB6FVV2</accession>
<dbReference type="EMBL" id="PDWZ02000002">
    <property type="protein sequence ID" value="KAB2108473.1"/>
    <property type="molecule type" value="Genomic_DNA"/>
</dbReference>
<evidence type="ECO:0000313" key="2">
    <source>
        <dbReference type="Proteomes" id="UP000293547"/>
    </source>
</evidence>
<reference evidence="1 2" key="1">
    <citation type="journal article" date="2019" name="bioRxiv">
        <title>Genomics, evolutionary history and diagnostics of the Alternaria alternata species group including apple and Asian pear pathotypes.</title>
        <authorList>
            <person name="Armitage A.D."/>
            <person name="Cockerton H.M."/>
            <person name="Sreenivasaprasad S."/>
            <person name="Woodhall J.W."/>
            <person name="Lane C.R."/>
            <person name="Harrison R.J."/>
            <person name="Clarkson J.P."/>
        </authorList>
    </citation>
    <scope>NUCLEOTIDE SEQUENCE [LARGE SCALE GENOMIC DNA]</scope>
    <source>
        <strain evidence="1 2">FERA 650</strain>
    </source>
</reference>
<gene>
    <name evidence="1" type="ORF">AG0111_0g2848</name>
</gene>
<comment type="caution">
    <text evidence="1">The sequence shown here is derived from an EMBL/GenBank/DDBJ whole genome shotgun (WGS) entry which is preliminary data.</text>
</comment>
<evidence type="ECO:0000313" key="1">
    <source>
        <dbReference type="EMBL" id="KAB2108473.1"/>
    </source>
</evidence>
<dbReference type="Proteomes" id="UP000293547">
    <property type="component" value="Unassembled WGS sequence"/>
</dbReference>
<protein>
    <submittedName>
        <fullName evidence="1">Uncharacterized protein</fullName>
    </submittedName>
</protein>
<name>A0ACB6FVV2_9PLEO</name>
<proteinExistence type="predicted"/>